<dbReference type="GO" id="GO:0043565">
    <property type="term" value="F:sequence-specific DNA binding"/>
    <property type="evidence" value="ECO:0007669"/>
    <property type="project" value="TreeGrafter"/>
</dbReference>
<keyword evidence="2" id="KW-0805">Transcription regulation</keyword>
<dbReference type="PRINTS" id="PR00039">
    <property type="entry name" value="HTHLYSR"/>
</dbReference>
<proteinExistence type="inferred from homology"/>
<dbReference type="GO" id="GO:0006351">
    <property type="term" value="P:DNA-templated transcription"/>
    <property type="evidence" value="ECO:0007669"/>
    <property type="project" value="TreeGrafter"/>
</dbReference>
<dbReference type="OrthoDB" id="9813056at2"/>
<keyword evidence="7" id="KW-1185">Reference proteome</keyword>
<dbReference type="Gene3D" id="3.40.190.290">
    <property type="match status" value="1"/>
</dbReference>
<keyword evidence="4" id="KW-0804">Transcription</keyword>
<dbReference type="SUPFAM" id="SSF46785">
    <property type="entry name" value="Winged helix' DNA-binding domain"/>
    <property type="match status" value="1"/>
</dbReference>
<evidence type="ECO:0000256" key="2">
    <source>
        <dbReference type="ARBA" id="ARBA00023015"/>
    </source>
</evidence>
<dbReference type="SUPFAM" id="SSF53850">
    <property type="entry name" value="Periplasmic binding protein-like II"/>
    <property type="match status" value="1"/>
</dbReference>
<dbReference type="PANTHER" id="PTHR30537:SF5">
    <property type="entry name" value="HTH-TYPE TRANSCRIPTIONAL ACTIVATOR TTDR-RELATED"/>
    <property type="match status" value="1"/>
</dbReference>
<dbReference type="FunFam" id="1.10.10.10:FF:000001">
    <property type="entry name" value="LysR family transcriptional regulator"/>
    <property type="match status" value="1"/>
</dbReference>
<evidence type="ECO:0000256" key="4">
    <source>
        <dbReference type="ARBA" id="ARBA00023163"/>
    </source>
</evidence>
<dbReference type="PANTHER" id="PTHR30537">
    <property type="entry name" value="HTH-TYPE TRANSCRIPTIONAL REGULATOR"/>
    <property type="match status" value="1"/>
</dbReference>
<keyword evidence="3" id="KW-0238">DNA-binding</keyword>
<dbReference type="InterPro" id="IPR000847">
    <property type="entry name" value="LysR_HTH_N"/>
</dbReference>
<dbReference type="Gene3D" id="1.10.10.10">
    <property type="entry name" value="Winged helix-like DNA-binding domain superfamily/Winged helix DNA-binding domain"/>
    <property type="match status" value="1"/>
</dbReference>
<comment type="caution">
    <text evidence="6">The sequence shown here is derived from an EMBL/GenBank/DDBJ whole genome shotgun (WGS) entry which is preliminary data.</text>
</comment>
<dbReference type="PROSITE" id="PS50931">
    <property type="entry name" value="HTH_LYSR"/>
    <property type="match status" value="1"/>
</dbReference>
<dbReference type="Pfam" id="PF03466">
    <property type="entry name" value="LysR_substrate"/>
    <property type="match status" value="1"/>
</dbReference>
<comment type="similarity">
    <text evidence="1">Belongs to the LysR transcriptional regulatory family.</text>
</comment>
<dbReference type="InterPro" id="IPR005119">
    <property type="entry name" value="LysR_subst-bd"/>
</dbReference>
<dbReference type="GO" id="GO:0003700">
    <property type="term" value="F:DNA-binding transcription factor activity"/>
    <property type="evidence" value="ECO:0007669"/>
    <property type="project" value="InterPro"/>
</dbReference>
<dbReference type="STRING" id="981384.GCA_000192475_00814"/>
<reference evidence="6 7" key="1">
    <citation type="submission" date="2018-10" db="EMBL/GenBank/DDBJ databases">
        <title>Genomic Encyclopedia of Archaeal and Bacterial Type Strains, Phase II (KMG-II): from individual species to whole genera.</title>
        <authorList>
            <person name="Goeker M."/>
        </authorList>
    </citation>
    <scope>NUCLEOTIDE SEQUENCE [LARGE SCALE GENOMIC DNA]</scope>
    <source>
        <strain evidence="6 7">DSM 29317</strain>
    </source>
</reference>
<gene>
    <name evidence="6" type="ORF">CLV75_2818</name>
</gene>
<feature type="domain" description="HTH lysR-type" evidence="5">
    <location>
        <begin position="1"/>
        <end position="59"/>
    </location>
</feature>
<protein>
    <submittedName>
        <fullName evidence="6">LysR family transcriptional regulator</fullName>
    </submittedName>
</protein>
<dbReference type="AlphaFoldDB" id="A0A497Z4S3"/>
<name>A0A497Z4S3_9RHOB</name>
<dbReference type="Proteomes" id="UP000271700">
    <property type="component" value="Unassembled WGS sequence"/>
</dbReference>
<dbReference type="InterPro" id="IPR058163">
    <property type="entry name" value="LysR-type_TF_proteobact-type"/>
</dbReference>
<dbReference type="InterPro" id="IPR036390">
    <property type="entry name" value="WH_DNA-bd_sf"/>
</dbReference>
<sequence length="309" mass="34259">MDRFHALKVFVKVAELKGFAAAARDLNMSPPTVTRMVSMLEDSLGLRLFVRTTRSVMLTDSGQRFFEDARRILADLEEAERAAVGSYTEPTGEISVTASVLFGRMFVTPILGEFLDLYPKLSARTLYVDRVVNLIDEGLDVGIRIGNLADSSLMAVRCGTVRQVAFASRKYLDQYGEPDTPDDLSCHAIINSTALNASAQWHFQRGRKTVTKRMSPRISMNTNDAVIELALQGHGVGRLLSYQVAPYIADGRLKTVLKSYEPPEVPIHLVHQEGRTVSAKVRTFVDFAVGRLKSDPLLVGNKTQVQKQD</sequence>
<evidence type="ECO:0000313" key="7">
    <source>
        <dbReference type="Proteomes" id="UP000271700"/>
    </source>
</evidence>
<dbReference type="Pfam" id="PF00126">
    <property type="entry name" value="HTH_1"/>
    <property type="match status" value="1"/>
</dbReference>
<dbReference type="CDD" id="cd08471">
    <property type="entry name" value="PBP2_CrgA_like_2"/>
    <property type="match status" value="1"/>
</dbReference>
<evidence type="ECO:0000256" key="3">
    <source>
        <dbReference type="ARBA" id="ARBA00023125"/>
    </source>
</evidence>
<evidence type="ECO:0000256" key="1">
    <source>
        <dbReference type="ARBA" id="ARBA00009437"/>
    </source>
</evidence>
<dbReference type="EMBL" id="RCCT01000004">
    <property type="protein sequence ID" value="RLK03449.1"/>
    <property type="molecule type" value="Genomic_DNA"/>
</dbReference>
<dbReference type="InterPro" id="IPR036388">
    <property type="entry name" value="WH-like_DNA-bd_sf"/>
</dbReference>
<evidence type="ECO:0000259" key="5">
    <source>
        <dbReference type="PROSITE" id="PS50931"/>
    </source>
</evidence>
<evidence type="ECO:0000313" key="6">
    <source>
        <dbReference type="EMBL" id="RLK03449.1"/>
    </source>
</evidence>
<organism evidence="6 7">
    <name type="scientific">Ruegeria conchae</name>
    <dbReference type="NCBI Taxonomy" id="981384"/>
    <lineage>
        <taxon>Bacteria</taxon>
        <taxon>Pseudomonadati</taxon>
        <taxon>Pseudomonadota</taxon>
        <taxon>Alphaproteobacteria</taxon>
        <taxon>Rhodobacterales</taxon>
        <taxon>Roseobacteraceae</taxon>
        <taxon>Ruegeria</taxon>
    </lineage>
</organism>
<accession>A0A497Z4S3</accession>
<dbReference type="RefSeq" id="WP_010443194.1">
    <property type="nucleotide sequence ID" value="NZ_AEYW01000022.1"/>
</dbReference>